<evidence type="ECO:0000256" key="7">
    <source>
        <dbReference type="RuleBase" id="RU003653"/>
    </source>
</evidence>
<keyword evidence="3 6" id="KW-0645">Protease</keyword>
<proteinExistence type="inferred from homology"/>
<dbReference type="SUPFAM" id="SSF55920">
    <property type="entry name" value="Creatinase/aminopeptidase"/>
    <property type="match status" value="1"/>
</dbReference>
<evidence type="ECO:0000256" key="5">
    <source>
        <dbReference type="ARBA" id="ARBA00022801"/>
    </source>
</evidence>
<evidence type="ECO:0000256" key="3">
    <source>
        <dbReference type="ARBA" id="ARBA00022670"/>
    </source>
</evidence>
<dbReference type="EC" id="3.4.11.18" evidence="6 7"/>
<gene>
    <name evidence="6" type="primary">map</name>
    <name evidence="9" type="ORF">ABR54_03010</name>
</gene>
<reference evidence="9 10" key="1">
    <citation type="submission" date="2015-10" db="EMBL/GenBank/DDBJ databases">
        <title>Metagenome-Assembled Genomes uncover a global brackish microbiome.</title>
        <authorList>
            <person name="Hugerth L.W."/>
            <person name="Larsson J."/>
            <person name="Alneberg J."/>
            <person name="Lindh M.V."/>
            <person name="Legrand C."/>
            <person name="Pinhassi J."/>
            <person name="Andersson A.F."/>
        </authorList>
    </citation>
    <scope>NUCLEOTIDE SEQUENCE [LARGE SCALE GENOMIC DNA]</scope>
    <source>
        <strain evidence="9">BACL15 MAG-120619-bin91</strain>
    </source>
</reference>
<dbReference type="GO" id="GO:0005829">
    <property type="term" value="C:cytosol"/>
    <property type="evidence" value="ECO:0007669"/>
    <property type="project" value="TreeGrafter"/>
</dbReference>
<feature type="binding site" evidence="6">
    <location>
        <position position="106"/>
    </location>
    <ligand>
        <name>a divalent metal cation</name>
        <dbReference type="ChEBI" id="CHEBI:60240"/>
        <label>2</label>
        <note>catalytic</note>
    </ligand>
</feature>
<organism evidence="9 10">
    <name type="scientific">Actinobacteria bacterium BACL15 MAG-120619-bin91</name>
    <dbReference type="NCBI Taxonomy" id="1655562"/>
    <lineage>
        <taxon>Bacteria</taxon>
        <taxon>Bacillati</taxon>
        <taxon>Actinomycetota</taxon>
        <taxon>Actinomycetes</taxon>
        <taxon>Actinomycetes incertae sedis</taxon>
        <taxon>ac1 cluster</taxon>
    </lineage>
</organism>
<feature type="binding site" evidence="6">
    <location>
        <position position="106"/>
    </location>
    <ligand>
        <name>a divalent metal cation</name>
        <dbReference type="ChEBI" id="CHEBI:60240"/>
        <label>1</label>
    </ligand>
</feature>
<dbReference type="Proteomes" id="UP000053274">
    <property type="component" value="Unassembled WGS sequence"/>
</dbReference>
<dbReference type="PANTHER" id="PTHR43330:SF27">
    <property type="entry name" value="METHIONINE AMINOPEPTIDASE"/>
    <property type="match status" value="1"/>
</dbReference>
<comment type="cofactor">
    <cofactor evidence="6">
        <name>Co(2+)</name>
        <dbReference type="ChEBI" id="CHEBI:48828"/>
    </cofactor>
    <cofactor evidence="6">
        <name>Zn(2+)</name>
        <dbReference type="ChEBI" id="CHEBI:29105"/>
    </cofactor>
    <cofactor evidence="6">
        <name>Mn(2+)</name>
        <dbReference type="ChEBI" id="CHEBI:29035"/>
    </cofactor>
    <cofactor evidence="6">
        <name>Fe(2+)</name>
        <dbReference type="ChEBI" id="CHEBI:29033"/>
    </cofactor>
    <text evidence="6">Binds 2 divalent metal cations per subunit. Has a high-affinity and a low affinity metal-binding site. The true nature of the physiological cofactor is under debate. The enzyme is active with cobalt, zinc, manganese or divalent iron ions. Most likely, methionine aminopeptidases function as mononuclear Fe(2+)-metalloproteases under physiological conditions, and the catalytically relevant metal-binding site has been assigned to the histidine-containing high-affinity site.</text>
</comment>
<keyword evidence="5 6" id="KW-0378">Hydrolase</keyword>
<dbReference type="InterPro" id="IPR001714">
    <property type="entry name" value="Pept_M24_MAP"/>
</dbReference>
<dbReference type="EMBL" id="LIAM01000165">
    <property type="protein sequence ID" value="KRO35166.1"/>
    <property type="molecule type" value="Genomic_DNA"/>
</dbReference>
<feature type="binding site" evidence="6">
    <location>
        <position position="234"/>
    </location>
    <ligand>
        <name>a divalent metal cation</name>
        <dbReference type="ChEBI" id="CHEBI:60240"/>
        <label>2</label>
        <note>catalytic</note>
    </ligand>
</feature>
<evidence type="ECO:0000256" key="6">
    <source>
        <dbReference type="HAMAP-Rule" id="MF_01974"/>
    </source>
</evidence>
<dbReference type="NCBIfam" id="TIGR00500">
    <property type="entry name" value="met_pdase_I"/>
    <property type="match status" value="1"/>
</dbReference>
<dbReference type="GO" id="GO:0070006">
    <property type="term" value="F:metalloaminopeptidase activity"/>
    <property type="evidence" value="ECO:0007669"/>
    <property type="project" value="UniProtKB-UniRule"/>
</dbReference>
<comment type="similarity">
    <text evidence="6">Belongs to the peptidase M24A family. Methionine aminopeptidase type 1 subfamily.</text>
</comment>
<feature type="binding site" evidence="6">
    <location>
        <position position="203"/>
    </location>
    <ligand>
        <name>a divalent metal cation</name>
        <dbReference type="ChEBI" id="CHEBI:60240"/>
        <label>2</label>
        <note>catalytic</note>
    </ligand>
</feature>
<dbReference type="PRINTS" id="PR00599">
    <property type="entry name" value="MAPEPTIDASE"/>
</dbReference>
<feature type="binding site" evidence="6">
    <location>
        <position position="177"/>
    </location>
    <ligand>
        <name>substrate</name>
    </ligand>
</feature>
<feature type="domain" description="Peptidase M24" evidence="8">
    <location>
        <begin position="13"/>
        <end position="238"/>
    </location>
</feature>
<keyword evidence="4 6" id="KW-0479">Metal-binding</keyword>
<evidence type="ECO:0000256" key="2">
    <source>
        <dbReference type="ARBA" id="ARBA00022438"/>
    </source>
</evidence>
<feature type="binding site" evidence="6">
    <location>
        <position position="234"/>
    </location>
    <ligand>
        <name>a divalent metal cation</name>
        <dbReference type="ChEBI" id="CHEBI:60240"/>
        <label>1</label>
    </ligand>
</feature>
<dbReference type="GO" id="GO:0004239">
    <property type="term" value="F:initiator methionyl aminopeptidase activity"/>
    <property type="evidence" value="ECO:0007669"/>
    <property type="project" value="UniProtKB-UniRule"/>
</dbReference>
<feature type="binding site" evidence="6">
    <location>
        <position position="78"/>
    </location>
    <ligand>
        <name>substrate</name>
    </ligand>
</feature>
<accession>A0A0R2PB63</accession>
<sequence>MAIQIKTLEQLQTMRRAGLVVAQIHKAIREAIKPGMTTSALDTIAEAVIKRNGATSNFKGYHGFPATICVSINDEIVHGIPGDRVINEGDLVSVDCGAIIDGWHGDAAFSIGIGSVDPEDQKMMDVCEESMWRGIAAGKNGARVSDIGYAIEQYTISQGKYGILQEYGGHGIGTEMHQEPHVLNFGKAGNGPEIVSGLVLAIEPMITRGSARTMVLADDWTVVSVDQSRGSHFEHSYAILPDGKPFVLTAFDGGKEALERLGVEISPLLS</sequence>
<dbReference type="GO" id="GO:0006508">
    <property type="term" value="P:proteolysis"/>
    <property type="evidence" value="ECO:0007669"/>
    <property type="project" value="UniProtKB-KW"/>
</dbReference>
<comment type="subunit">
    <text evidence="6">Monomer.</text>
</comment>
<comment type="function">
    <text evidence="1 6">Removes the N-terminal methionine from nascent proteins. The N-terminal methionine is often cleaved when the second residue in the primary sequence is small and uncharged (Met-Ala-, Cys, Gly, Pro, Ser, Thr, or Val). Requires deformylation of the N(alpha)-formylated initiator methionine before it can be hydrolyzed.</text>
</comment>
<evidence type="ECO:0000259" key="8">
    <source>
        <dbReference type="Pfam" id="PF00557"/>
    </source>
</evidence>
<dbReference type="InterPro" id="IPR000994">
    <property type="entry name" value="Pept_M24"/>
</dbReference>
<evidence type="ECO:0000256" key="4">
    <source>
        <dbReference type="ARBA" id="ARBA00022723"/>
    </source>
</evidence>
<keyword evidence="2 6" id="KW-0031">Aminopeptidase</keyword>
<feature type="binding site" evidence="6">
    <location>
        <position position="170"/>
    </location>
    <ligand>
        <name>a divalent metal cation</name>
        <dbReference type="ChEBI" id="CHEBI:60240"/>
        <label>2</label>
        <note>catalytic</note>
    </ligand>
</feature>
<evidence type="ECO:0000313" key="9">
    <source>
        <dbReference type="EMBL" id="KRO35166.1"/>
    </source>
</evidence>
<comment type="caution">
    <text evidence="9">The sequence shown here is derived from an EMBL/GenBank/DDBJ whole genome shotgun (WGS) entry which is preliminary data.</text>
</comment>
<name>A0A0R2PB63_9ACTN</name>
<dbReference type="PANTHER" id="PTHR43330">
    <property type="entry name" value="METHIONINE AMINOPEPTIDASE"/>
    <property type="match status" value="1"/>
</dbReference>
<evidence type="ECO:0000256" key="1">
    <source>
        <dbReference type="ARBA" id="ARBA00002521"/>
    </source>
</evidence>
<dbReference type="InterPro" id="IPR002467">
    <property type="entry name" value="Pept_M24A_MAP1"/>
</dbReference>
<dbReference type="HAMAP" id="MF_01974">
    <property type="entry name" value="MetAP_1"/>
    <property type="match status" value="1"/>
</dbReference>
<protein>
    <recommendedName>
        <fullName evidence="6 7">Methionine aminopeptidase</fullName>
        <shortName evidence="6">MAP</shortName>
        <shortName evidence="6">MetAP</shortName>
        <ecNumber evidence="6 7">3.4.11.18</ecNumber>
    </recommendedName>
    <alternativeName>
        <fullName evidence="6">Peptidase M</fullName>
    </alternativeName>
</protein>
<dbReference type="Gene3D" id="3.90.230.10">
    <property type="entry name" value="Creatinase/methionine aminopeptidase superfamily"/>
    <property type="match status" value="1"/>
</dbReference>
<dbReference type="CDD" id="cd01086">
    <property type="entry name" value="MetAP1"/>
    <property type="match status" value="1"/>
</dbReference>
<dbReference type="AlphaFoldDB" id="A0A0R2PB63"/>
<feature type="binding site" evidence="6">
    <location>
        <position position="95"/>
    </location>
    <ligand>
        <name>a divalent metal cation</name>
        <dbReference type="ChEBI" id="CHEBI:60240"/>
        <label>1</label>
    </ligand>
</feature>
<dbReference type="PROSITE" id="PS00680">
    <property type="entry name" value="MAP_1"/>
    <property type="match status" value="1"/>
</dbReference>
<comment type="catalytic activity">
    <reaction evidence="6 7">
        <text>Release of N-terminal amino acids, preferentially methionine, from peptides and arylamides.</text>
        <dbReference type="EC" id="3.4.11.18"/>
    </reaction>
</comment>
<dbReference type="GO" id="GO:0046872">
    <property type="term" value="F:metal ion binding"/>
    <property type="evidence" value="ECO:0007669"/>
    <property type="project" value="UniProtKB-UniRule"/>
</dbReference>
<dbReference type="Pfam" id="PF00557">
    <property type="entry name" value="Peptidase_M24"/>
    <property type="match status" value="1"/>
</dbReference>
<dbReference type="InterPro" id="IPR036005">
    <property type="entry name" value="Creatinase/aminopeptidase-like"/>
</dbReference>
<evidence type="ECO:0000313" key="10">
    <source>
        <dbReference type="Proteomes" id="UP000053274"/>
    </source>
</evidence>